<name>A0AAN6N9X2_9PEZI</name>
<organism evidence="3 4">
    <name type="scientific">Diplogelasinospora grovesii</name>
    <dbReference type="NCBI Taxonomy" id="303347"/>
    <lineage>
        <taxon>Eukaryota</taxon>
        <taxon>Fungi</taxon>
        <taxon>Dikarya</taxon>
        <taxon>Ascomycota</taxon>
        <taxon>Pezizomycotina</taxon>
        <taxon>Sordariomycetes</taxon>
        <taxon>Sordariomycetidae</taxon>
        <taxon>Sordariales</taxon>
        <taxon>Diplogelasinosporaceae</taxon>
        <taxon>Diplogelasinospora</taxon>
    </lineage>
</organism>
<keyword evidence="4" id="KW-1185">Reference proteome</keyword>
<feature type="region of interest" description="Disordered" evidence="1">
    <location>
        <begin position="387"/>
        <end position="586"/>
    </location>
</feature>
<feature type="compositionally biased region" description="Basic and acidic residues" evidence="1">
    <location>
        <begin position="452"/>
        <end position="472"/>
    </location>
</feature>
<keyword evidence="2" id="KW-0472">Membrane</keyword>
<feature type="compositionally biased region" description="Low complexity" evidence="1">
    <location>
        <begin position="488"/>
        <end position="512"/>
    </location>
</feature>
<evidence type="ECO:0000256" key="2">
    <source>
        <dbReference type="SAM" id="Phobius"/>
    </source>
</evidence>
<feature type="compositionally biased region" description="Low complexity" evidence="1">
    <location>
        <begin position="562"/>
        <end position="573"/>
    </location>
</feature>
<evidence type="ECO:0000313" key="3">
    <source>
        <dbReference type="EMBL" id="KAK3940418.1"/>
    </source>
</evidence>
<proteinExistence type="predicted"/>
<feature type="compositionally biased region" description="Basic and acidic residues" evidence="1">
    <location>
        <begin position="397"/>
        <end position="413"/>
    </location>
</feature>
<feature type="transmembrane region" description="Helical" evidence="2">
    <location>
        <begin position="175"/>
        <end position="195"/>
    </location>
</feature>
<evidence type="ECO:0000313" key="4">
    <source>
        <dbReference type="Proteomes" id="UP001303473"/>
    </source>
</evidence>
<dbReference type="Proteomes" id="UP001303473">
    <property type="component" value="Unassembled WGS sequence"/>
</dbReference>
<feature type="compositionally biased region" description="Polar residues" evidence="1">
    <location>
        <begin position="474"/>
        <end position="487"/>
    </location>
</feature>
<feature type="transmembrane region" description="Helical" evidence="2">
    <location>
        <begin position="306"/>
        <end position="327"/>
    </location>
</feature>
<keyword evidence="2" id="KW-1133">Transmembrane helix</keyword>
<feature type="compositionally biased region" description="Polar residues" evidence="1">
    <location>
        <begin position="530"/>
        <end position="542"/>
    </location>
</feature>
<accession>A0AAN6N9X2</accession>
<dbReference type="EMBL" id="MU853796">
    <property type="protein sequence ID" value="KAK3940418.1"/>
    <property type="molecule type" value="Genomic_DNA"/>
</dbReference>
<feature type="transmembrane region" description="Helical" evidence="2">
    <location>
        <begin position="361"/>
        <end position="379"/>
    </location>
</feature>
<protein>
    <submittedName>
        <fullName evidence="3">Uncharacterized protein</fullName>
    </submittedName>
</protein>
<dbReference type="PANTHER" id="PTHR37577">
    <property type="entry name" value="INTEGRAL MEMBRANE PROTEIN"/>
    <property type="match status" value="1"/>
</dbReference>
<feature type="transmembrane region" description="Helical" evidence="2">
    <location>
        <begin position="257"/>
        <end position="279"/>
    </location>
</feature>
<dbReference type="AlphaFoldDB" id="A0AAN6N9X2"/>
<feature type="compositionally biased region" description="Polar residues" evidence="1">
    <location>
        <begin position="513"/>
        <end position="522"/>
    </location>
</feature>
<reference evidence="4" key="1">
    <citation type="journal article" date="2023" name="Mol. Phylogenet. Evol.">
        <title>Genome-scale phylogeny and comparative genomics of the fungal order Sordariales.</title>
        <authorList>
            <person name="Hensen N."/>
            <person name="Bonometti L."/>
            <person name="Westerberg I."/>
            <person name="Brannstrom I.O."/>
            <person name="Guillou S."/>
            <person name="Cros-Aarteil S."/>
            <person name="Calhoun S."/>
            <person name="Haridas S."/>
            <person name="Kuo A."/>
            <person name="Mondo S."/>
            <person name="Pangilinan J."/>
            <person name="Riley R."/>
            <person name="LaButti K."/>
            <person name="Andreopoulos B."/>
            <person name="Lipzen A."/>
            <person name="Chen C."/>
            <person name="Yan M."/>
            <person name="Daum C."/>
            <person name="Ng V."/>
            <person name="Clum A."/>
            <person name="Steindorff A."/>
            <person name="Ohm R.A."/>
            <person name="Martin F."/>
            <person name="Silar P."/>
            <person name="Natvig D.O."/>
            <person name="Lalanne C."/>
            <person name="Gautier V."/>
            <person name="Ament-Velasquez S.L."/>
            <person name="Kruys A."/>
            <person name="Hutchinson M.I."/>
            <person name="Powell A.J."/>
            <person name="Barry K."/>
            <person name="Miller A.N."/>
            <person name="Grigoriev I.V."/>
            <person name="Debuchy R."/>
            <person name="Gladieux P."/>
            <person name="Hiltunen Thoren M."/>
            <person name="Johannesson H."/>
        </authorList>
    </citation>
    <scope>NUCLEOTIDE SEQUENCE [LARGE SCALE GENOMIC DNA]</scope>
    <source>
        <strain evidence="4">CBS 340.73</strain>
    </source>
</reference>
<gene>
    <name evidence="3" type="ORF">QBC46DRAFT_288338</name>
</gene>
<comment type="caution">
    <text evidence="3">The sequence shown here is derived from an EMBL/GenBank/DDBJ whole genome shotgun (WGS) entry which is preliminary data.</text>
</comment>
<sequence length="619" mass="66857">MGAYVSIPQCAAHYGVTPNCSILPIPDDNNTTPTPLALGDVTRGNFQPDPDIAGIGVLGAFVAVTLLSLLLSICGTVWWLLKYVFRCKSRLTPDEKQKKRGPVSISGILEHLVLSCSDQQVFTGGAYAITLRYAKGCSISAYHYNIVANMLLLTCATHLMAATICRSRRYWEHRLVGVLRIIVTSLVYLVTGILLSNQGSGSDGFPTEVPPADATYSPMLLPAACFQSDASHFTTTVQQSFEGTAGGLLGGGQIFGWVQYLIMLLFYAFAVVVSIGRLLMRAGTRHGKIGKKVRERAMQSDGLKRFWYCLFGLYLVAGNGIAVWTVVKSAWYIIRLRSWVDGSGWLQLSGSGKNPENDPSSFGQLVPMLLMSFTVFTFLQDISDRMKKKAKEHHDKHHPDHRGDHEGNPRDDDGTWVQITNSTPGIGGYDHDGTTPSEGSDKKLGVAITVTEKNDAAPDETPRNGEHMDDANTARLNITPVNYSRGPSRSSSQSNISSSSSSSSNNNGSASSRPQLQAQTRPPATYSLVPKTSMSPIVNGGNSTPPPPPVPSKSSSREFRLTASNTNTASSSSLRQGDGGEHDGNVIGFGLGLDFGTQDDKRSARGVLLWKKSSQHLRG</sequence>
<feature type="compositionally biased region" description="Basic and acidic residues" evidence="1">
    <location>
        <begin position="429"/>
        <end position="444"/>
    </location>
</feature>
<evidence type="ECO:0000256" key="1">
    <source>
        <dbReference type="SAM" id="MobiDB-lite"/>
    </source>
</evidence>
<dbReference type="PANTHER" id="PTHR37577:SF1">
    <property type="entry name" value="INTEGRAL MEMBRANE PROTEIN"/>
    <property type="match status" value="1"/>
</dbReference>
<dbReference type="InterPro" id="IPR053018">
    <property type="entry name" value="Elsinochrome_Biosynth-Asso"/>
</dbReference>
<feature type="transmembrane region" description="Helical" evidence="2">
    <location>
        <begin position="52"/>
        <end position="81"/>
    </location>
</feature>
<keyword evidence="2" id="KW-0812">Transmembrane</keyword>
<feature type="compositionally biased region" description="Basic residues" evidence="1">
    <location>
        <begin position="387"/>
        <end position="396"/>
    </location>
</feature>